<dbReference type="InterPro" id="IPR012675">
    <property type="entry name" value="Beta-grasp_dom_sf"/>
</dbReference>
<sequence length="36" mass="3911">MSAGSMADAKAAGKVRMEGKDYVMKDGDVVEFRFNV</sequence>
<gene>
    <name evidence="2" type="ORF">UFOPK1909_00998</name>
</gene>
<dbReference type="InterPro" id="IPR012676">
    <property type="entry name" value="TGS-like"/>
</dbReference>
<proteinExistence type="predicted"/>
<dbReference type="AlphaFoldDB" id="A0A6J6ITW4"/>
<name>A0A6J6ITW4_9ZZZZ</name>
<evidence type="ECO:0000313" key="2">
    <source>
        <dbReference type="EMBL" id="CAB4628097.1"/>
    </source>
</evidence>
<reference evidence="2" key="1">
    <citation type="submission" date="2020-05" db="EMBL/GenBank/DDBJ databases">
        <authorList>
            <person name="Chiriac C."/>
            <person name="Salcher M."/>
            <person name="Ghai R."/>
            <person name="Kavagutti S V."/>
        </authorList>
    </citation>
    <scope>NUCLEOTIDE SEQUENCE</scope>
</reference>
<dbReference type="EMBL" id="CAEZVD010000140">
    <property type="protein sequence ID" value="CAB4628097.1"/>
    <property type="molecule type" value="Genomic_DNA"/>
</dbReference>
<accession>A0A6J6ITW4</accession>
<dbReference type="SUPFAM" id="SSF81271">
    <property type="entry name" value="TGS-like"/>
    <property type="match status" value="1"/>
</dbReference>
<dbReference type="Gene3D" id="3.10.20.30">
    <property type="match status" value="1"/>
</dbReference>
<protein>
    <submittedName>
        <fullName evidence="2">Unannotated protein</fullName>
    </submittedName>
</protein>
<dbReference type="Pfam" id="PF06071">
    <property type="entry name" value="YchF-GTPase_C"/>
    <property type="match status" value="1"/>
</dbReference>
<dbReference type="InterPro" id="IPR013029">
    <property type="entry name" value="YchF_C"/>
</dbReference>
<organism evidence="2">
    <name type="scientific">freshwater metagenome</name>
    <dbReference type="NCBI Taxonomy" id="449393"/>
    <lineage>
        <taxon>unclassified sequences</taxon>
        <taxon>metagenomes</taxon>
        <taxon>ecological metagenomes</taxon>
    </lineage>
</organism>
<evidence type="ECO:0000259" key="1">
    <source>
        <dbReference type="Pfam" id="PF06071"/>
    </source>
</evidence>
<feature type="domain" description="YchF C-terminal" evidence="1">
    <location>
        <begin position="2"/>
        <end position="35"/>
    </location>
</feature>